<accession>A0A366JVI2</accession>
<dbReference type="STRING" id="1399.VL14_11040"/>
<dbReference type="EMBL" id="QNSF01000008">
    <property type="protein sequence ID" value="RBP91462.1"/>
    <property type="molecule type" value="Genomic_DNA"/>
</dbReference>
<organism evidence="2 3">
    <name type="scientific">Cytobacillus firmus</name>
    <name type="common">Bacillus firmus</name>
    <dbReference type="NCBI Taxonomy" id="1399"/>
    <lineage>
        <taxon>Bacteria</taxon>
        <taxon>Bacillati</taxon>
        <taxon>Bacillota</taxon>
        <taxon>Bacilli</taxon>
        <taxon>Bacillales</taxon>
        <taxon>Bacillaceae</taxon>
        <taxon>Cytobacillus</taxon>
    </lineage>
</organism>
<name>A0A366JVI2_CYTFI</name>
<evidence type="ECO:0000256" key="1">
    <source>
        <dbReference type="ARBA" id="ARBA00022596"/>
    </source>
</evidence>
<dbReference type="Proteomes" id="UP000252731">
    <property type="component" value="Unassembled WGS sequence"/>
</dbReference>
<protein>
    <submittedName>
        <fullName evidence="2">Uncharacterized protein (TIGR00299 family) protein</fullName>
    </submittedName>
</protein>
<dbReference type="RefSeq" id="WP_113883775.1">
    <property type="nucleotide sequence ID" value="NZ_QNSF01000008.1"/>
</dbReference>
<dbReference type="PANTHER" id="PTHR36566:SF1">
    <property type="entry name" value="PYRIDINIUM-3,5-BISTHIOCARBOXYLIC ACID MONONUCLEOTIDE NICKEL INSERTION PROTEIN"/>
    <property type="match status" value="1"/>
</dbReference>
<gene>
    <name evidence="2" type="ORF">DFO70_108252</name>
</gene>
<evidence type="ECO:0000313" key="2">
    <source>
        <dbReference type="EMBL" id="RBP91462.1"/>
    </source>
</evidence>
<keyword evidence="1" id="KW-0533">Nickel</keyword>
<proteinExistence type="predicted"/>
<comment type="caution">
    <text evidence="2">The sequence shown here is derived from an EMBL/GenBank/DDBJ whole genome shotgun (WGS) entry which is preliminary data.</text>
</comment>
<dbReference type="OrthoDB" id="9765625at2"/>
<dbReference type="Pfam" id="PF01969">
    <property type="entry name" value="Ni_insertion"/>
    <property type="match status" value="1"/>
</dbReference>
<sequence length="240" mass="26035">MNVLFIDCGISGIAGDMSLAAFTELGVDLSAVERKLKSMIKEEFSLSAKKVVKKGISSTELIINTEEEKHSHRHYTQIKKAIEESGLEEAEKETALKMFEAIGAAEAKIHDSTLEKVHFHEVGGVDSMIDIIGTAIAYHTLNIEKVVCTPVAAGNGYINIAHGLYPVPAPATLEILKDIPLRKTDVQSELTTPTGAAIVRTLTDEFGNMPSMKVQKIGYGAGTKDFKSHPNVVRFVIGEQ</sequence>
<reference evidence="2 3" key="1">
    <citation type="submission" date="2018-06" db="EMBL/GenBank/DDBJ databases">
        <title>Freshwater and sediment microbial communities from various areas in North America, analyzing microbe dynamics in response to fracking.</title>
        <authorList>
            <person name="Lamendella R."/>
        </authorList>
    </citation>
    <scope>NUCLEOTIDE SEQUENCE [LARGE SCALE GENOMIC DNA]</scope>
    <source>
        <strain evidence="2 3">14_TX</strain>
    </source>
</reference>
<dbReference type="AlphaFoldDB" id="A0A366JVI2"/>
<dbReference type="PANTHER" id="PTHR36566">
    <property type="entry name" value="NICKEL INSERTION PROTEIN-RELATED"/>
    <property type="match status" value="1"/>
</dbReference>
<evidence type="ECO:0000313" key="3">
    <source>
        <dbReference type="Proteomes" id="UP000252731"/>
    </source>
</evidence>
<keyword evidence="3" id="KW-1185">Reference proteome</keyword>
<dbReference type="InterPro" id="IPR002822">
    <property type="entry name" value="Ni_insertion"/>
</dbReference>